<dbReference type="GO" id="GO:0001164">
    <property type="term" value="F:RNA polymerase I core promoter sequence-specific DNA binding"/>
    <property type="evidence" value="ECO:0007669"/>
    <property type="project" value="InterPro"/>
</dbReference>
<accession>A0A1E5REB6</accession>
<dbReference type="PANTHER" id="PTHR28244">
    <property type="entry name" value="RNA POLYMERASE I-SPECIFIC TRANSCRIPTION INITIATION FACTOR RRN11"/>
    <property type="match status" value="1"/>
</dbReference>
<dbReference type="Pfam" id="PF04090">
    <property type="entry name" value="Rrn11"/>
    <property type="match status" value="1"/>
</dbReference>
<dbReference type="GO" id="GO:0017025">
    <property type="term" value="F:TBP-class protein binding"/>
    <property type="evidence" value="ECO:0007669"/>
    <property type="project" value="TreeGrafter"/>
</dbReference>
<name>A0A1E5REB6_9ASCO</name>
<dbReference type="InParanoid" id="A0A1E5REB6"/>
<dbReference type="AlphaFoldDB" id="A0A1E5REB6"/>
<evidence type="ECO:0000313" key="2">
    <source>
        <dbReference type="EMBL" id="OEJ85235.1"/>
    </source>
</evidence>
<feature type="region of interest" description="Disordered" evidence="1">
    <location>
        <begin position="566"/>
        <end position="587"/>
    </location>
</feature>
<dbReference type="OrthoDB" id="2159786at2759"/>
<feature type="compositionally biased region" description="Basic and acidic residues" evidence="1">
    <location>
        <begin position="575"/>
        <end position="587"/>
    </location>
</feature>
<comment type="caution">
    <text evidence="2">The sequence shown here is derived from an EMBL/GenBank/DDBJ whole genome shotgun (WGS) entry which is preliminary data.</text>
</comment>
<proteinExistence type="predicted"/>
<evidence type="ECO:0000256" key="1">
    <source>
        <dbReference type="SAM" id="MobiDB-lite"/>
    </source>
</evidence>
<gene>
    <name evidence="2" type="ORF">AWRI3579_g2009</name>
</gene>
<dbReference type="FunCoup" id="A0A1E5REB6">
    <property type="interactions" value="83"/>
</dbReference>
<dbReference type="EMBL" id="LPNM01000007">
    <property type="protein sequence ID" value="OEJ85235.1"/>
    <property type="molecule type" value="Genomic_DNA"/>
</dbReference>
<dbReference type="GO" id="GO:0003743">
    <property type="term" value="F:translation initiation factor activity"/>
    <property type="evidence" value="ECO:0007669"/>
    <property type="project" value="UniProtKB-KW"/>
</dbReference>
<keyword evidence="2" id="KW-0396">Initiation factor</keyword>
<keyword evidence="3" id="KW-1185">Reference proteome</keyword>
<dbReference type="GO" id="GO:0001181">
    <property type="term" value="F:RNA polymerase I general transcription initiation factor activity"/>
    <property type="evidence" value="ECO:0007669"/>
    <property type="project" value="InterPro"/>
</dbReference>
<evidence type="ECO:0000313" key="3">
    <source>
        <dbReference type="Proteomes" id="UP000095728"/>
    </source>
</evidence>
<sequence length="587" mass="68520">MVFEVPLNVNNKKIRKTKKIRYKYKFFLNKYHQENEAKKWRANVEIGKELATPSNDDRRTSVLTPQPSEFETEHENSESNHEHKKKIDYETIVLSKYHKPEDQYEQWYPSSTSFQKQRQAHFPMLKNNATINESIPCVHASYVEKLKKQACSGMTNSELQWLAKDIQKHETCDDIEDNALQTSSTLRNQMAPMEHTYMGKHVYNIIQIWHFAMLDHKWDKAYRCFSILLRIPNVDIRSIWSLGCATLKNHQHAQILEAEKRSGSFDSNITSQNNANNIGVFSFNPQFSVSDTFNKKNVNANQLSYMKFLEWMCTVFSSRTHFNQNLNYMMDPVWRKGSYKHTPVYVYTWLWSLLVESSTLNLENLQSQQTTQNGFSQNSNDDMGDDVVQWIIEKINDMILTPPYMDDPMIKYIQACAHLVKADELVSGPLSTRRRNTAIIGQHVLSCKKLLRMISSSQVNASIDKKFCFNKRFIEKQLQIIEKHLYIEESEDESEDETRQTIVYSDPPLPKKIHTEETNSLHGGLDDLRSGFEEESLDIETQTQQGDDFADDSIAYDSDVYARLENDDEDNQEIDTFHNDHHYSSSD</sequence>
<reference evidence="3" key="1">
    <citation type="journal article" date="2016" name="Genome Announc.">
        <title>Genome sequences of three species of Hanseniaspora isolated from spontaneous wine fermentations.</title>
        <authorList>
            <person name="Sternes P.R."/>
            <person name="Lee D."/>
            <person name="Kutyna D.R."/>
            <person name="Borneman A.R."/>
        </authorList>
    </citation>
    <scope>NUCLEOTIDE SEQUENCE [LARGE SCALE GENOMIC DNA]</scope>
    <source>
        <strain evidence="3">AWRI3579</strain>
    </source>
</reference>
<dbReference type="STRING" id="56408.A0A1E5REB6"/>
<dbReference type="PANTHER" id="PTHR28244:SF1">
    <property type="entry name" value="RNA POLYMERASE I-SPECIFIC TRANSCRIPTION INITIATION FACTOR RRN11"/>
    <property type="match status" value="1"/>
</dbReference>
<dbReference type="Proteomes" id="UP000095728">
    <property type="component" value="Unassembled WGS sequence"/>
</dbReference>
<dbReference type="InterPro" id="IPR007224">
    <property type="entry name" value="TIF_Rrn11"/>
</dbReference>
<dbReference type="InterPro" id="IPR053029">
    <property type="entry name" value="RNA_pol_I-specific_init_factor"/>
</dbReference>
<organism evidence="2 3">
    <name type="scientific">Hanseniaspora osmophila</name>
    <dbReference type="NCBI Taxonomy" id="56408"/>
    <lineage>
        <taxon>Eukaryota</taxon>
        <taxon>Fungi</taxon>
        <taxon>Dikarya</taxon>
        <taxon>Ascomycota</taxon>
        <taxon>Saccharomycotina</taxon>
        <taxon>Saccharomycetes</taxon>
        <taxon>Saccharomycodales</taxon>
        <taxon>Saccharomycodaceae</taxon>
        <taxon>Hanseniaspora</taxon>
    </lineage>
</organism>
<dbReference type="GO" id="GO:0070860">
    <property type="term" value="C:RNA polymerase I core factor complex"/>
    <property type="evidence" value="ECO:0007669"/>
    <property type="project" value="TreeGrafter"/>
</dbReference>
<feature type="region of interest" description="Disordered" evidence="1">
    <location>
        <begin position="490"/>
        <end position="527"/>
    </location>
</feature>
<protein>
    <submittedName>
        <fullName evidence="2">RNA polymerase I-specific transcription initiation factor RRN11</fullName>
    </submittedName>
</protein>
<keyword evidence="2" id="KW-0648">Protein biosynthesis</keyword>
<feature type="compositionally biased region" description="Basic and acidic residues" evidence="1">
    <location>
        <begin position="513"/>
        <end position="527"/>
    </location>
</feature>
<feature type="region of interest" description="Disordered" evidence="1">
    <location>
        <begin position="51"/>
        <end position="85"/>
    </location>
</feature>
<dbReference type="GO" id="GO:0042790">
    <property type="term" value="P:nucleolar large rRNA transcription by RNA polymerase I"/>
    <property type="evidence" value="ECO:0007669"/>
    <property type="project" value="TreeGrafter"/>
</dbReference>
<feature type="compositionally biased region" description="Basic and acidic residues" evidence="1">
    <location>
        <begin position="71"/>
        <end position="85"/>
    </location>
</feature>